<protein>
    <submittedName>
        <fullName evidence="5">Ribosomal protein S7</fullName>
    </submittedName>
</protein>
<dbReference type="InterPro" id="IPR047988">
    <property type="entry name" value="Ribosomal_uS7m_fungi"/>
</dbReference>
<keyword evidence="3" id="KW-0687">Ribonucleoprotein</keyword>
<dbReference type="InterPro" id="IPR036823">
    <property type="entry name" value="Ribosomal_uS7_dom_sf"/>
</dbReference>
<dbReference type="GO" id="GO:0006412">
    <property type="term" value="P:translation"/>
    <property type="evidence" value="ECO:0007669"/>
    <property type="project" value="InterPro"/>
</dbReference>
<dbReference type="CDD" id="cd14868">
    <property type="entry name" value="uS7_Mitochondria_Fungi"/>
    <property type="match status" value="1"/>
</dbReference>
<dbReference type="InterPro" id="IPR023798">
    <property type="entry name" value="Ribosomal_uS7_dom"/>
</dbReference>
<dbReference type="InterPro" id="IPR000235">
    <property type="entry name" value="Ribosomal_uS7"/>
</dbReference>
<gene>
    <name evidence="5" type="ORF">F8M41_002413</name>
</gene>
<accession>A0A8H4A8A3</accession>
<dbReference type="PANTHER" id="PTHR11205">
    <property type="entry name" value="RIBOSOMAL PROTEIN S7"/>
    <property type="match status" value="1"/>
</dbReference>
<dbReference type="Gene3D" id="1.10.455.10">
    <property type="entry name" value="Ribosomal protein S7 domain"/>
    <property type="match status" value="1"/>
</dbReference>
<dbReference type="GO" id="GO:0005840">
    <property type="term" value="C:ribosome"/>
    <property type="evidence" value="ECO:0007669"/>
    <property type="project" value="UniProtKB-KW"/>
</dbReference>
<dbReference type="Pfam" id="PF00177">
    <property type="entry name" value="Ribosomal_S7"/>
    <property type="match status" value="1"/>
</dbReference>
<evidence type="ECO:0000256" key="2">
    <source>
        <dbReference type="ARBA" id="ARBA00022980"/>
    </source>
</evidence>
<comment type="caution">
    <text evidence="5">The sequence shown here is derived from an EMBL/GenBank/DDBJ whole genome shotgun (WGS) entry which is preliminary data.</text>
</comment>
<comment type="similarity">
    <text evidence="1">Belongs to the universal ribosomal protein uS7 family.</text>
</comment>
<evidence type="ECO:0000256" key="1">
    <source>
        <dbReference type="ARBA" id="ARBA00007151"/>
    </source>
</evidence>
<reference evidence="5 6" key="1">
    <citation type="journal article" date="2019" name="Environ. Microbiol.">
        <title>At the nexus of three kingdoms: the genome of the mycorrhizal fungus Gigaspora margarita provides insights into plant, endobacterial and fungal interactions.</title>
        <authorList>
            <person name="Venice F."/>
            <person name="Ghignone S."/>
            <person name="Salvioli di Fossalunga A."/>
            <person name="Amselem J."/>
            <person name="Novero M."/>
            <person name="Xianan X."/>
            <person name="Sedzielewska Toro K."/>
            <person name="Morin E."/>
            <person name="Lipzen A."/>
            <person name="Grigoriev I.V."/>
            <person name="Henrissat B."/>
            <person name="Martin F.M."/>
            <person name="Bonfante P."/>
        </authorList>
    </citation>
    <scope>NUCLEOTIDE SEQUENCE [LARGE SCALE GENOMIC DNA]</scope>
    <source>
        <strain evidence="5 6">BEG34</strain>
    </source>
</reference>
<sequence>MVHLSVIAQPFIFPKVSSFIRTSKVLFLAKNFTFSPVVSSFTRVSPFHHDFRFSSSIDLSSHKVDPPPNDYIREDPILTHVINMVMRDGKKARARRYIADACLEIRKQTNNDPLEIIKVAIDKTAPLVGLISRKKGSKVIQIPKPLNERQRNHKAIKWILDASDKKPGKKFSIRLANEFLAVINGQSLALQKKEQLHKSALMNRQNLPVKW</sequence>
<proteinExistence type="inferred from homology"/>
<feature type="domain" description="Small ribosomal subunit protein uS7" evidence="4">
    <location>
        <begin position="70"/>
        <end position="204"/>
    </location>
</feature>
<evidence type="ECO:0000313" key="6">
    <source>
        <dbReference type="Proteomes" id="UP000439903"/>
    </source>
</evidence>
<evidence type="ECO:0000313" key="5">
    <source>
        <dbReference type="EMBL" id="KAF0449698.1"/>
    </source>
</evidence>
<dbReference type="OrthoDB" id="9972728at2759"/>
<keyword evidence="2 5" id="KW-0689">Ribosomal protein</keyword>
<name>A0A8H4A8A3_GIGMA</name>
<dbReference type="SUPFAM" id="SSF47973">
    <property type="entry name" value="Ribosomal protein S7"/>
    <property type="match status" value="1"/>
</dbReference>
<evidence type="ECO:0000259" key="4">
    <source>
        <dbReference type="Pfam" id="PF00177"/>
    </source>
</evidence>
<evidence type="ECO:0000256" key="3">
    <source>
        <dbReference type="ARBA" id="ARBA00023274"/>
    </source>
</evidence>
<dbReference type="Proteomes" id="UP000439903">
    <property type="component" value="Unassembled WGS sequence"/>
</dbReference>
<dbReference type="AlphaFoldDB" id="A0A8H4A8A3"/>
<dbReference type="EMBL" id="WTPW01001205">
    <property type="protein sequence ID" value="KAF0449698.1"/>
    <property type="molecule type" value="Genomic_DNA"/>
</dbReference>
<organism evidence="5 6">
    <name type="scientific">Gigaspora margarita</name>
    <dbReference type="NCBI Taxonomy" id="4874"/>
    <lineage>
        <taxon>Eukaryota</taxon>
        <taxon>Fungi</taxon>
        <taxon>Fungi incertae sedis</taxon>
        <taxon>Mucoromycota</taxon>
        <taxon>Glomeromycotina</taxon>
        <taxon>Glomeromycetes</taxon>
        <taxon>Diversisporales</taxon>
        <taxon>Gigasporaceae</taxon>
        <taxon>Gigaspora</taxon>
    </lineage>
</organism>
<keyword evidence="6" id="KW-1185">Reference proteome</keyword>
<dbReference type="GO" id="GO:1990904">
    <property type="term" value="C:ribonucleoprotein complex"/>
    <property type="evidence" value="ECO:0007669"/>
    <property type="project" value="UniProtKB-KW"/>
</dbReference>